<organism evidence="2 3">
    <name type="scientific">Timema podura</name>
    <name type="common">Walking stick</name>
    <dbReference type="NCBI Taxonomy" id="61482"/>
    <lineage>
        <taxon>Eukaryota</taxon>
        <taxon>Metazoa</taxon>
        <taxon>Ecdysozoa</taxon>
        <taxon>Arthropoda</taxon>
        <taxon>Hexapoda</taxon>
        <taxon>Insecta</taxon>
        <taxon>Pterygota</taxon>
        <taxon>Neoptera</taxon>
        <taxon>Polyneoptera</taxon>
        <taxon>Phasmatodea</taxon>
        <taxon>Timematodea</taxon>
        <taxon>Timematoidea</taxon>
        <taxon>Timematidae</taxon>
        <taxon>Timema</taxon>
    </lineage>
</organism>
<evidence type="ECO:0000313" key="2">
    <source>
        <dbReference type="EMBL" id="CAG2066159.1"/>
    </source>
</evidence>
<keyword evidence="1" id="KW-0472">Membrane</keyword>
<proteinExistence type="predicted"/>
<feature type="transmembrane region" description="Helical" evidence="1">
    <location>
        <begin position="23"/>
        <end position="41"/>
    </location>
</feature>
<keyword evidence="1" id="KW-1133">Transmembrane helix</keyword>
<feature type="non-terminal residue" evidence="2">
    <location>
        <position position="1"/>
    </location>
</feature>
<dbReference type="EMBL" id="CAJPIN010051006">
    <property type="protein sequence ID" value="CAG2066159.1"/>
    <property type="molecule type" value="Genomic_DNA"/>
</dbReference>
<gene>
    <name evidence="2" type="ORF">TPAB3V08_LOCUS13102</name>
</gene>
<keyword evidence="1" id="KW-0812">Transmembrane</keyword>
<dbReference type="Proteomes" id="UP001153148">
    <property type="component" value="Unassembled WGS sequence"/>
</dbReference>
<accession>A0ABN7PEF8</accession>
<sequence length="198" mass="22051">HPTEIRTSIFPSSAVELNTTSALAYYATEAAKAFIILYYIILPLHFKMFTIDHKLCHGRPFIDLCPRSCGYSSSSVNSALDLRYQLDGLLRTPLTRALRDSREKLVDAVKLRAAEDKWHPLNLQNKAGLSKFLQEMSDIGIASIHTHVTGACWVGLTGNTVAFSKLYLSLLEDCVRLATPELVFTIDEGPGRRVPRST</sequence>
<comment type="caution">
    <text evidence="2">The sequence shown here is derived from an EMBL/GenBank/DDBJ whole genome shotgun (WGS) entry which is preliminary data.</text>
</comment>
<protein>
    <submittedName>
        <fullName evidence="2">Uncharacterized protein</fullName>
    </submittedName>
</protein>
<name>A0ABN7PEF8_TIMPD</name>
<keyword evidence="3" id="KW-1185">Reference proteome</keyword>
<evidence type="ECO:0000256" key="1">
    <source>
        <dbReference type="SAM" id="Phobius"/>
    </source>
</evidence>
<reference evidence="2" key="1">
    <citation type="submission" date="2021-03" db="EMBL/GenBank/DDBJ databases">
        <authorList>
            <person name="Tran Van P."/>
        </authorList>
    </citation>
    <scope>NUCLEOTIDE SEQUENCE</scope>
</reference>
<evidence type="ECO:0000313" key="3">
    <source>
        <dbReference type="Proteomes" id="UP001153148"/>
    </source>
</evidence>